<feature type="region of interest" description="Disordered" evidence="1">
    <location>
        <begin position="84"/>
        <end position="108"/>
    </location>
</feature>
<dbReference type="Pfam" id="PF04427">
    <property type="entry name" value="Brix"/>
    <property type="match status" value="1"/>
</dbReference>
<evidence type="ECO:0000313" key="3">
    <source>
        <dbReference type="EMBL" id="TNJ30103.1"/>
    </source>
</evidence>
<feature type="domain" description="Brix" evidence="2">
    <location>
        <begin position="148"/>
        <end position="340"/>
    </location>
</feature>
<feature type="region of interest" description="Disordered" evidence="1">
    <location>
        <begin position="1"/>
        <end position="33"/>
    </location>
</feature>
<dbReference type="InterPro" id="IPR007109">
    <property type="entry name" value="Brix"/>
</dbReference>
<protein>
    <submittedName>
        <fullName evidence="3">Putative U3 small nucleolar ribonucleoprotein IMP4</fullName>
    </submittedName>
</protein>
<dbReference type="AlphaFoldDB" id="A0A4Z1T7N5"/>
<keyword evidence="3" id="KW-0687">Ribonucleoprotein</keyword>
<evidence type="ECO:0000313" key="4">
    <source>
        <dbReference type="Proteomes" id="UP000315496"/>
    </source>
</evidence>
<comment type="caution">
    <text evidence="3">The sequence shown here is derived from an EMBL/GenBank/DDBJ whole genome shotgun (WGS) entry which is preliminary data.</text>
</comment>
<dbReference type="GO" id="GO:0000460">
    <property type="term" value="P:maturation of 5.8S rRNA"/>
    <property type="evidence" value="ECO:0007669"/>
    <property type="project" value="TreeGrafter"/>
</dbReference>
<sequence length="364" mass="42633">MSSTVPRKPRNSKPCAPHNNPFGHDKPIGMRPPRPILEEVKEIQEKFHGSDYLRHNLGCVKNRLKRIRLHAEVRAQKHRVKAELKRQRIERENETGIDERKPRETLETKREPDPTMIAHTQDQVAEELIHAETLDEFGAYFDGSYTPKVAITTSIDSRSKKTTMFIQDLINISGGVMKSIPREQFSVRELSQALSEEEYTALIIVHEDQRQMTHMMVLALPNGPTAWFRMTNVYTHKELVGSGRPIADHPPEVVLTNFRTRLGRRVGRLLQSLFSLDESLKAHQVVTFHNQRDFIFFRAYRYAFEPRDKRDPTSETIARMHELGPQFTLKLKWLQVGIYDIRNEEYEFYYKAELDKHARTRFFL</sequence>
<dbReference type="OrthoDB" id="264354at2759"/>
<keyword evidence="4" id="KW-1185">Reference proteome</keyword>
<accession>A0A4Z1T7N5</accession>
<dbReference type="GO" id="GO:0030687">
    <property type="term" value="C:preribosome, large subunit precursor"/>
    <property type="evidence" value="ECO:0007669"/>
    <property type="project" value="TreeGrafter"/>
</dbReference>
<organism evidence="3 4">
    <name type="scientific">Giardia muris</name>
    <dbReference type="NCBI Taxonomy" id="5742"/>
    <lineage>
        <taxon>Eukaryota</taxon>
        <taxon>Metamonada</taxon>
        <taxon>Diplomonadida</taxon>
        <taxon>Hexamitidae</taxon>
        <taxon>Giardiinae</taxon>
        <taxon>Giardia</taxon>
    </lineage>
</organism>
<dbReference type="GO" id="GO:0005730">
    <property type="term" value="C:nucleolus"/>
    <property type="evidence" value="ECO:0007669"/>
    <property type="project" value="TreeGrafter"/>
</dbReference>
<name>A0A4Z1T7N5_GIAMU</name>
<evidence type="ECO:0000256" key="1">
    <source>
        <dbReference type="SAM" id="MobiDB-lite"/>
    </source>
</evidence>
<dbReference type="InterPro" id="IPR044281">
    <property type="entry name" value="IMP4/RPF1"/>
</dbReference>
<proteinExistence type="predicted"/>
<gene>
    <name evidence="3" type="ORF">GMRT_11096</name>
</gene>
<dbReference type="Gene3D" id="3.40.50.10480">
    <property type="entry name" value="Probable brix-domain ribosomal biogenesis protein"/>
    <property type="match status" value="1"/>
</dbReference>
<dbReference type="GO" id="GO:0000470">
    <property type="term" value="P:maturation of LSU-rRNA"/>
    <property type="evidence" value="ECO:0007669"/>
    <property type="project" value="TreeGrafter"/>
</dbReference>
<dbReference type="PANTHER" id="PTHR22734:SF3">
    <property type="entry name" value="RIBOSOME PRODUCTION FACTOR 1"/>
    <property type="match status" value="1"/>
</dbReference>
<reference evidence="3 4" key="1">
    <citation type="submission" date="2019-05" db="EMBL/GenBank/DDBJ databases">
        <title>The compact genome of Giardia muris reveals important steps in the evolution of intestinal protozoan parasites.</title>
        <authorList>
            <person name="Xu F."/>
            <person name="Jimenez-Gonzalez A."/>
            <person name="Einarsson E."/>
            <person name="Astvaldsson A."/>
            <person name="Peirasmaki D."/>
            <person name="Eckmann L."/>
            <person name="Andersson J.O."/>
            <person name="Svard S.G."/>
            <person name="Jerlstrom-Hultqvist J."/>
        </authorList>
    </citation>
    <scope>NUCLEOTIDE SEQUENCE [LARGE SCALE GENOMIC DNA]</scope>
    <source>
        <strain evidence="3 4">Roberts-Thomson</strain>
    </source>
</reference>
<dbReference type="SMART" id="SM00879">
    <property type="entry name" value="Brix"/>
    <property type="match status" value="1"/>
</dbReference>
<dbReference type="Proteomes" id="UP000315496">
    <property type="component" value="Chromosome 1"/>
</dbReference>
<dbReference type="PANTHER" id="PTHR22734">
    <property type="entry name" value="U3 SMALL NUCLEOLAR RIBONUCLEOPROTEIN PROTEIN IMP4"/>
    <property type="match status" value="1"/>
</dbReference>
<dbReference type="SUPFAM" id="SSF52954">
    <property type="entry name" value="Class II aaRS ABD-related"/>
    <property type="match status" value="1"/>
</dbReference>
<dbReference type="PROSITE" id="PS50833">
    <property type="entry name" value="BRIX"/>
    <property type="match status" value="1"/>
</dbReference>
<dbReference type="VEuPathDB" id="GiardiaDB:GMRT_11096"/>
<dbReference type="GO" id="GO:0042134">
    <property type="term" value="F:rRNA primary transcript binding"/>
    <property type="evidence" value="ECO:0007669"/>
    <property type="project" value="InterPro"/>
</dbReference>
<evidence type="ECO:0000259" key="2">
    <source>
        <dbReference type="PROSITE" id="PS50833"/>
    </source>
</evidence>
<dbReference type="EMBL" id="VDLU01000001">
    <property type="protein sequence ID" value="TNJ30103.1"/>
    <property type="molecule type" value="Genomic_DNA"/>
</dbReference>